<dbReference type="Gene3D" id="3.50.90.10">
    <property type="entry name" value="YerB-like"/>
    <property type="match status" value="1"/>
</dbReference>
<sequence length="204" mass="22419">MMRSTQVVNFIHGINEGDAYMSRTKEKAGPHDVVVRARQAVIDRSDLEPPGVAFLYAAPGAMPTAVQFGQSVSTITLQFSKDTIPSWEWDAESGLYKRKQDNGEWDVDEAGNVLTAVNIIVQITPETTLFGNVKFVPKAETVGTGVGYVSTGGKTFPMVWSKTDRNAFTTYSFQDENPIRLAPGNTWIELVPTKGKFSTEPALR</sequence>
<gene>
    <name evidence="2" type="ORF">UFOPK1788_00477</name>
</gene>
<protein>
    <submittedName>
        <fullName evidence="2">Unannotated protein</fullName>
    </submittedName>
</protein>
<dbReference type="InterPro" id="IPR023158">
    <property type="entry name" value="YerB-like_sf"/>
</dbReference>
<dbReference type="AlphaFoldDB" id="A0A6J6FMM5"/>
<accession>A0A6J6FMM5</accession>
<dbReference type="EMBL" id="CAEZUE010000045">
    <property type="protein sequence ID" value="CAB4590031.1"/>
    <property type="molecule type" value="Genomic_DNA"/>
</dbReference>
<name>A0A6J6FMM5_9ZZZZ</name>
<dbReference type="Pfam" id="PF17479">
    <property type="entry name" value="DUF3048_C"/>
    <property type="match status" value="1"/>
</dbReference>
<dbReference type="InterPro" id="IPR035328">
    <property type="entry name" value="DUF3048_C"/>
</dbReference>
<reference evidence="2" key="1">
    <citation type="submission" date="2020-05" db="EMBL/GenBank/DDBJ databases">
        <authorList>
            <person name="Chiriac C."/>
            <person name="Salcher M."/>
            <person name="Ghai R."/>
            <person name="Kavagutti S V."/>
        </authorList>
    </citation>
    <scope>NUCLEOTIDE SEQUENCE</scope>
</reference>
<organism evidence="2">
    <name type="scientific">freshwater metagenome</name>
    <dbReference type="NCBI Taxonomy" id="449393"/>
    <lineage>
        <taxon>unclassified sequences</taxon>
        <taxon>metagenomes</taxon>
        <taxon>ecological metagenomes</taxon>
    </lineage>
</organism>
<feature type="domain" description="DUF3048" evidence="1">
    <location>
        <begin position="75"/>
        <end position="188"/>
    </location>
</feature>
<evidence type="ECO:0000313" key="2">
    <source>
        <dbReference type="EMBL" id="CAB4590031.1"/>
    </source>
</evidence>
<dbReference type="SUPFAM" id="SSF159774">
    <property type="entry name" value="YerB-like"/>
    <property type="match status" value="1"/>
</dbReference>
<evidence type="ECO:0000259" key="1">
    <source>
        <dbReference type="Pfam" id="PF17479"/>
    </source>
</evidence>
<proteinExistence type="predicted"/>